<accession>A0ABR3LLJ2</accession>
<evidence type="ECO:0008006" key="3">
    <source>
        <dbReference type="Google" id="ProtNLM"/>
    </source>
</evidence>
<dbReference type="Gene3D" id="3.30.70.1820">
    <property type="entry name" value="L1 transposable element, RRM domain"/>
    <property type="match status" value="1"/>
</dbReference>
<name>A0ABR3LLJ2_9TELE</name>
<dbReference type="PANTHER" id="PTHR11505">
    <property type="entry name" value="L1 TRANSPOSABLE ELEMENT-RELATED"/>
    <property type="match status" value="1"/>
</dbReference>
<protein>
    <recommendedName>
        <fullName evidence="3">L1 transposable element RRM domain-containing protein</fullName>
    </recommendedName>
</protein>
<gene>
    <name evidence="1" type="ORF">QQF64_017317</name>
</gene>
<evidence type="ECO:0000313" key="1">
    <source>
        <dbReference type="EMBL" id="KAL1252624.1"/>
    </source>
</evidence>
<evidence type="ECO:0000313" key="2">
    <source>
        <dbReference type="Proteomes" id="UP001558613"/>
    </source>
</evidence>
<dbReference type="InterPro" id="IPR004244">
    <property type="entry name" value="Transposase_22"/>
</dbReference>
<reference evidence="1 2" key="1">
    <citation type="submission" date="2023-09" db="EMBL/GenBank/DDBJ databases">
        <authorList>
            <person name="Wang M."/>
        </authorList>
    </citation>
    <scope>NUCLEOTIDE SEQUENCE [LARGE SCALE GENOMIC DNA]</scope>
    <source>
        <strain evidence="1">GT-2023</strain>
        <tissue evidence="1">Liver</tissue>
    </source>
</reference>
<organism evidence="1 2">
    <name type="scientific">Cirrhinus molitorella</name>
    <name type="common">mud carp</name>
    <dbReference type="NCBI Taxonomy" id="172907"/>
    <lineage>
        <taxon>Eukaryota</taxon>
        <taxon>Metazoa</taxon>
        <taxon>Chordata</taxon>
        <taxon>Craniata</taxon>
        <taxon>Vertebrata</taxon>
        <taxon>Euteleostomi</taxon>
        <taxon>Actinopterygii</taxon>
        <taxon>Neopterygii</taxon>
        <taxon>Teleostei</taxon>
        <taxon>Ostariophysi</taxon>
        <taxon>Cypriniformes</taxon>
        <taxon>Cyprinidae</taxon>
        <taxon>Labeoninae</taxon>
        <taxon>Labeonini</taxon>
        <taxon>Cirrhinus</taxon>
    </lineage>
</organism>
<proteinExistence type="predicted"/>
<dbReference type="Proteomes" id="UP001558613">
    <property type="component" value="Unassembled WGS sequence"/>
</dbReference>
<dbReference type="EMBL" id="JAYMGO010000021">
    <property type="protein sequence ID" value="KAL1252624.1"/>
    <property type="molecule type" value="Genomic_DNA"/>
</dbReference>
<keyword evidence="2" id="KW-1185">Reference proteome</keyword>
<comment type="caution">
    <text evidence="1">The sequence shown here is derived from an EMBL/GenBank/DDBJ whole genome shotgun (WGS) entry which is preliminary data.</text>
</comment>
<sequence>MIGENTRAITSMKEVINENTKQFTNVKEAIEFMSAEVNSLKAKYGVVESTLGKVEQTIMEQDQRLSQLESYSRRWNLRLYGIPERDGEDVRGRVIEVCQHLLPEDKDKLPNVIDTVHRLGRKQLNKTRGIILQFVSRFYRDAVWCAAKESTFLRENNMKISEDLSLADKERRNKLWPAVEKARKENKRAYFIGGRAFVEGIEIFPPV</sequence>